<dbReference type="GO" id="GO:0003700">
    <property type="term" value="F:DNA-binding transcription factor activity"/>
    <property type="evidence" value="ECO:0007669"/>
    <property type="project" value="InterPro"/>
</dbReference>
<dbReference type="SUPFAM" id="SSF46689">
    <property type="entry name" value="Homeodomain-like"/>
    <property type="match status" value="1"/>
</dbReference>
<evidence type="ECO:0000259" key="4">
    <source>
        <dbReference type="PROSITE" id="PS51071"/>
    </source>
</evidence>
<dbReference type="Gene3D" id="1.10.10.10">
    <property type="entry name" value="Winged helix-like DNA-binding domain superfamily/Winged helix DNA-binding domain"/>
    <property type="match status" value="1"/>
</dbReference>
<keyword evidence="3" id="KW-0804">Transcription</keyword>
<evidence type="ECO:0000313" key="6">
    <source>
        <dbReference type="EMBL" id="MRG84999.1"/>
    </source>
</evidence>
<dbReference type="PROSITE" id="PS51071">
    <property type="entry name" value="HTH_RPIR"/>
    <property type="match status" value="1"/>
</dbReference>
<dbReference type="Proteomes" id="UP000480185">
    <property type="component" value="Unassembled WGS sequence"/>
</dbReference>
<organism evidence="6 7">
    <name type="scientific">Salinibacillus xinjiangensis</name>
    <dbReference type="NCBI Taxonomy" id="1229268"/>
    <lineage>
        <taxon>Bacteria</taxon>
        <taxon>Bacillati</taxon>
        <taxon>Bacillota</taxon>
        <taxon>Bacilli</taxon>
        <taxon>Bacillales</taxon>
        <taxon>Bacillaceae</taxon>
        <taxon>Salinibacillus</taxon>
    </lineage>
</organism>
<dbReference type="InterPro" id="IPR035472">
    <property type="entry name" value="RpiR-like_SIS"/>
</dbReference>
<dbReference type="InterPro" id="IPR000281">
    <property type="entry name" value="HTH_RpiR"/>
</dbReference>
<evidence type="ECO:0000256" key="1">
    <source>
        <dbReference type="ARBA" id="ARBA00023015"/>
    </source>
</evidence>
<dbReference type="SUPFAM" id="SSF53697">
    <property type="entry name" value="SIS domain"/>
    <property type="match status" value="1"/>
</dbReference>
<proteinExistence type="predicted"/>
<dbReference type="PROSITE" id="PS51464">
    <property type="entry name" value="SIS"/>
    <property type="match status" value="1"/>
</dbReference>
<name>A0A6G1X234_9BACI</name>
<protein>
    <submittedName>
        <fullName evidence="6">SIS domain-containing protein</fullName>
    </submittedName>
</protein>
<dbReference type="Pfam" id="PF01380">
    <property type="entry name" value="SIS"/>
    <property type="match status" value="1"/>
</dbReference>
<keyword evidence="2" id="KW-0238">DNA-binding</keyword>
<dbReference type="PANTHER" id="PTHR30514">
    <property type="entry name" value="GLUCOKINASE"/>
    <property type="match status" value="1"/>
</dbReference>
<keyword evidence="7" id="KW-1185">Reference proteome</keyword>
<feature type="domain" description="HTH rpiR-type" evidence="4">
    <location>
        <begin position="3"/>
        <end position="79"/>
    </location>
</feature>
<dbReference type="InterPro" id="IPR009057">
    <property type="entry name" value="Homeodomain-like_sf"/>
</dbReference>
<accession>A0A6G1X234</accession>
<keyword evidence="1" id="KW-0805">Transcription regulation</keyword>
<sequence>MEPNYVKQTNLKFSSLTKGLKKVGDFLLSEPMIFAIHPAKEVGKIIDVSETTVLRFCSEIGYSGYGTLQKEVRRHLLDLNRRPIEGLESEGKGTNGFAQSMKADINHLRTNIERLELEDMEQAVRCLIDSEKIVVAGYFQSFSYAHWFYFNLNYILGNVSLYRPENDAGVLDLLPKGSTVVIFSFYRYALDTLRLAEEAKSKDIRVIAVTDSRVSPIAEFADLLLPIHVSDKSLLSRGPITLSVVNSLLFEVIKGVKDHGKISYTYKYLIKDGEE</sequence>
<dbReference type="Pfam" id="PF01418">
    <property type="entry name" value="HTH_6"/>
    <property type="match status" value="1"/>
</dbReference>
<dbReference type="GO" id="GO:0003677">
    <property type="term" value="F:DNA binding"/>
    <property type="evidence" value="ECO:0007669"/>
    <property type="project" value="UniProtKB-KW"/>
</dbReference>
<dbReference type="InterPro" id="IPR046348">
    <property type="entry name" value="SIS_dom_sf"/>
</dbReference>
<evidence type="ECO:0000256" key="2">
    <source>
        <dbReference type="ARBA" id="ARBA00023125"/>
    </source>
</evidence>
<evidence type="ECO:0000313" key="7">
    <source>
        <dbReference type="Proteomes" id="UP000480185"/>
    </source>
</evidence>
<dbReference type="PANTHER" id="PTHR30514:SF18">
    <property type="entry name" value="RPIR-FAMILY TRANSCRIPTIONAL REGULATOR"/>
    <property type="match status" value="1"/>
</dbReference>
<dbReference type="OrthoDB" id="2930at2"/>
<evidence type="ECO:0000259" key="5">
    <source>
        <dbReference type="PROSITE" id="PS51464"/>
    </source>
</evidence>
<dbReference type="InterPro" id="IPR001347">
    <property type="entry name" value="SIS_dom"/>
</dbReference>
<dbReference type="RefSeq" id="WP_153726959.1">
    <property type="nucleotide sequence ID" value="NZ_WJNH01000001.1"/>
</dbReference>
<dbReference type="Gene3D" id="3.40.50.10490">
    <property type="entry name" value="Glucose-6-phosphate isomerase like protein, domain 1"/>
    <property type="match status" value="1"/>
</dbReference>
<dbReference type="GO" id="GO:0097367">
    <property type="term" value="F:carbohydrate derivative binding"/>
    <property type="evidence" value="ECO:0007669"/>
    <property type="project" value="InterPro"/>
</dbReference>
<dbReference type="EMBL" id="WJNH01000001">
    <property type="protein sequence ID" value="MRG84999.1"/>
    <property type="molecule type" value="Genomic_DNA"/>
</dbReference>
<comment type="caution">
    <text evidence="6">The sequence shown here is derived from an EMBL/GenBank/DDBJ whole genome shotgun (WGS) entry which is preliminary data.</text>
</comment>
<evidence type="ECO:0000256" key="3">
    <source>
        <dbReference type="ARBA" id="ARBA00023163"/>
    </source>
</evidence>
<dbReference type="InterPro" id="IPR036388">
    <property type="entry name" value="WH-like_DNA-bd_sf"/>
</dbReference>
<dbReference type="AlphaFoldDB" id="A0A6G1X234"/>
<dbReference type="GO" id="GO:1901135">
    <property type="term" value="P:carbohydrate derivative metabolic process"/>
    <property type="evidence" value="ECO:0007669"/>
    <property type="project" value="InterPro"/>
</dbReference>
<feature type="domain" description="SIS" evidence="5">
    <location>
        <begin position="123"/>
        <end position="258"/>
    </location>
</feature>
<gene>
    <name evidence="6" type="ORF">GH754_01505</name>
</gene>
<dbReference type="InterPro" id="IPR047640">
    <property type="entry name" value="RpiR-like"/>
</dbReference>
<dbReference type="CDD" id="cd05013">
    <property type="entry name" value="SIS_RpiR"/>
    <property type="match status" value="1"/>
</dbReference>
<reference evidence="6 7" key="1">
    <citation type="submission" date="2019-11" db="EMBL/GenBank/DDBJ databases">
        <authorList>
            <person name="Li J."/>
        </authorList>
    </citation>
    <scope>NUCLEOTIDE SEQUENCE [LARGE SCALE GENOMIC DNA]</scope>
    <source>
        <strain evidence="6 7">J4</strain>
    </source>
</reference>